<dbReference type="Proteomes" id="UP000800200">
    <property type="component" value="Unassembled WGS sequence"/>
</dbReference>
<evidence type="ECO:0000313" key="3">
    <source>
        <dbReference type="Proteomes" id="UP000800200"/>
    </source>
</evidence>
<organism evidence="2 3">
    <name type="scientific">Zopfia rhizophila CBS 207.26</name>
    <dbReference type="NCBI Taxonomy" id="1314779"/>
    <lineage>
        <taxon>Eukaryota</taxon>
        <taxon>Fungi</taxon>
        <taxon>Dikarya</taxon>
        <taxon>Ascomycota</taxon>
        <taxon>Pezizomycotina</taxon>
        <taxon>Dothideomycetes</taxon>
        <taxon>Dothideomycetes incertae sedis</taxon>
        <taxon>Zopfiaceae</taxon>
        <taxon>Zopfia</taxon>
    </lineage>
</organism>
<keyword evidence="3" id="KW-1185">Reference proteome</keyword>
<dbReference type="AlphaFoldDB" id="A0A6A6DNY7"/>
<proteinExistence type="predicted"/>
<feature type="region of interest" description="Disordered" evidence="1">
    <location>
        <begin position="53"/>
        <end position="104"/>
    </location>
</feature>
<name>A0A6A6DNY7_9PEZI</name>
<evidence type="ECO:0000256" key="1">
    <source>
        <dbReference type="SAM" id="MobiDB-lite"/>
    </source>
</evidence>
<sequence length="135" mass="14596">MNILPTVLNNKLNISNSTKYEEIKLAHNIYTSIAFLHSLYTCLPRGRKKTSIPVVKRGTDEPEDGLNDKEGVVPDGKMDGVSEEEEATRVRGGKPEDDVTRNGIQDATIDGGAEKDTTLLELGRGRGGGTVTVIS</sequence>
<accession>A0A6A6DNY7</accession>
<dbReference type="EMBL" id="ML994653">
    <property type="protein sequence ID" value="KAF2181284.1"/>
    <property type="molecule type" value="Genomic_DNA"/>
</dbReference>
<evidence type="ECO:0000313" key="2">
    <source>
        <dbReference type="EMBL" id="KAF2181284.1"/>
    </source>
</evidence>
<protein>
    <submittedName>
        <fullName evidence="2">Uncharacterized protein</fullName>
    </submittedName>
</protein>
<feature type="compositionally biased region" description="Basic and acidic residues" evidence="1">
    <location>
        <begin position="66"/>
        <end position="80"/>
    </location>
</feature>
<reference evidence="2" key="1">
    <citation type="journal article" date="2020" name="Stud. Mycol.">
        <title>101 Dothideomycetes genomes: a test case for predicting lifestyles and emergence of pathogens.</title>
        <authorList>
            <person name="Haridas S."/>
            <person name="Albert R."/>
            <person name="Binder M."/>
            <person name="Bloem J."/>
            <person name="Labutti K."/>
            <person name="Salamov A."/>
            <person name="Andreopoulos B."/>
            <person name="Baker S."/>
            <person name="Barry K."/>
            <person name="Bills G."/>
            <person name="Bluhm B."/>
            <person name="Cannon C."/>
            <person name="Castanera R."/>
            <person name="Culley D."/>
            <person name="Daum C."/>
            <person name="Ezra D."/>
            <person name="Gonzalez J."/>
            <person name="Henrissat B."/>
            <person name="Kuo A."/>
            <person name="Liang C."/>
            <person name="Lipzen A."/>
            <person name="Lutzoni F."/>
            <person name="Magnuson J."/>
            <person name="Mondo S."/>
            <person name="Nolan M."/>
            <person name="Ohm R."/>
            <person name="Pangilinan J."/>
            <person name="Park H.-J."/>
            <person name="Ramirez L."/>
            <person name="Alfaro M."/>
            <person name="Sun H."/>
            <person name="Tritt A."/>
            <person name="Yoshinaga Y."/>
            <person name="Zwiers L.-H."/>
            <person name="Turgeon B."/>
            <person name="Goodwin S."/>
            <person name="Spatafora J."/>
            <person name="Crous P."/>
            <person name="Grigoriev I."/>
        </authorList>
    </citation>
    <scope>NUCLEOTIDE SEQUENCE</scope>
    <source>
        <strain evidence="2">CBS 207.26</strain>
    </source>
</reference>
<feature type="compositionally biased region" description="Basic and acidic residues" evidence="1">
    <location>
        <begin position="87"/>
        <end position="100"/>
    </location>
</feature>
<gene>
    <name evidence="2" type="ORF">K469DRAFT_692155</name>
</gene>